<comment type="caution">
    <text evidence="2">The sequence shown here is derived from an EMBL/GenBank/DDBJ whole genome shotgun (WGS) entry which is preliminary data.</text>
</comment>
<dbReference type="EMBL" id="LAZR01002281">
    <property type="protein sequence ID" value="KKN32027.1"/>
    <property type="molecule type" value="Genomic_DNA"/>
</dbReference>
<name>A0A0F9Q524_9ZZZZ</name>
<feature type="transmembrane region" description="Helical" evidence="1">
    <location>
        <begin position="39"/>
        <end position="60"/>
    </location>
</feature>
<evidence type="ECO:0000313" key="2">
    <source>
        <dbReference type="EMBL" id="KKN32027.1"/>
    </source>
</evidence>
<keyword evidence="1" id="KW-0472">Membrane</keyword>
<protein>
    <submittedName>
        <fullName evidence="2">Uncharacterized protein</fullName>
    </submittedName>
</protein>
<organism evidence="2">
    <name type="scientific">marine sediment metagenome</name>
    <dbReference type="NCBI Taxonomy" id="412755"/>
    <lineage>
        <taxon>unclassified sequences</taxon>
        <taxon>metagenomes</taxon>
        <taxon>ecological metagenomes</taxon>
    </lineage>
</organism>
<keyword evidence="1" id="KW-1133">Transmembrane helix</keyword>
<accession>A0A0F9Q524</accession>
<evidence type="ECO:0000256" key="1">
    <source>
        <dbReference type="SAM" id="Phobius"/>
    </source>
</evidence>
<proteinExistence type="predicted"/>
<reference evidence="2" key="1">
    <citation type="journal article" date="2015" name="Nature">
        <title>Complex archaea that bridge the gap between prokaryotes and eukaryotes.</title>
        <authorList>
            <person name="Spang A."/>
            <person name="Saw J.H."/>
            <person name="Jorgensen S.L."/>
            <person name="Zaremba-Niedzwiedzka K."/>
            <person name="Martijn J."/>
            <person name="Lind A.E."/>
            <person name="van Eijk R."/>
            <person name="Schleper C."/>
            <person name="Guy L."/>
            <person name="Ettema T.J."/>
        </authorList>
    </citation>
    <scope>NUCLEOTIDE SEQUENCE</scope>
</reference>
<dbReference type="AlphaFoldDB" id="A0A0F9Q524"/>
<gene>
    <name evidence="2" type="ORF">LCGC14_0817860</name>
</gene>
<keyword evidence="1" id="KW-0812">Transmembrane</keyword>
<sequence>MRDISSITNKSPFSMQIYNFKLEGWETITFASAILTPMWGIAILIIGMFPLALGLIWRLINSNPNII</sequence>